<keyword evidence="2" id="KW-0677">Repeat</keyword>
<keyword evidence="4" id="KW-1185">Reference proteome</keyword>
<dbReference type="EMBL" id="MPUH01000080">
    <property type="protein sequence ID" value="OMJ91492.1"/>
    <property type="molecule type" value="Genomic_DNA"/>
</dbReference>
<dbReference type="AlphaFoldDB" id="A0A1R2CR58"/>
<evidence type="ECO:0000313" key="3">
    <source>
        <dbReference type="EMBL" id="OMJ91492.1"/>
    </source>
</evidence>
<organism evidence="3 4">
    <name type="scientific">Stentor coeruleus</name>
    <dbReference type="NCBI Taxonomy" id="5963"/>
    <lineage>
        <taxon>Eukaryota</taxon>
        <taxon>Sar</taxon>
        <taxon>Alveolata</taxon>
        <taxon>Ciliophora</taxon>
        <taxon>Postciliodesmatophora</taxon>
        <taxon>Heterotrichea</taxon>
        <taxon>Heterotrichida</taxon>
        <taxon>Stentoridae</taxon>
        <taxon>Stentor</taxon>
    </lineage>
</organism>
<dbReference type="Pfam" id="PF01344">
    <property type="entry name" value="Kelch_1"/>
    <property type="match status" value="1"/>
</dbReference>
<dbReference type="InterPro" id="IPR006652">
    <property type="entry name" value="Kelch_1"/>
</dbReference>
<dbReference type="SUPFAM" id="SSF117281">
    <property type="entry name" value="Kelch motif"/>
    <property type="match status" value="1"/>
</dbReference>
<dbReference type="OrthoDB" id="45365at2759"/>
<dbReference type="Proteomes" id="UP000187209">
    <property type="component" value="Unassembled WGS sequence"/>
</dbReference>
<protein>
    <recommendedName>
        <fullName evidence="5">PB1 domain-containing protein</fullName>
    </recommendedName>
</protein>
<dbReference type="PANTHER" id="PTHR46344:SF27">
    <property type="entry name" value="KELCH REPEAT SUPERFAMILY PROTEIN"/>
    <property type="match status" value="1"/>
</dbReference>
<accession>A0A1R2CR58</accession>
<evidence type="ECO:0000256" key="2">
    <source>
        <dbReference type="ARBA" id="ARBA00022737"/>
    </source>
</evidence>
<dbReference type="SMART" id="SM00612">
    <property type="entry name" value="Kelch"/>
    <property type="match status" value="2"/>
</dbReference>
<gene>
    <name evidence="3" type="ORF">SteCoe_5985</name>
</gene>
<sequence length="352" mass="40125">MENKKLKLLFSGKKGILLQRLPDSIESLHKIIESYYTVDSTKVQITFKDKEKDECEVLDNITYIAACGEFESKVVFSISVFNSVPISRLTIAKVPEGRKTLKFFKKKTRKMAIFDIETETTQWVTFPVGISFKEYAAWVELPSGEILYCGGGHPTSSKEAYLLNPYTQTYKSLPGMIHPRHSHGIAYNNGCVYIVGGMRNMLFFGSMMKECEKFVIETSTWQALDDLETPRGDSAAVVVGEKVFAMGKGSQYLTGLDTQNSKIDLKEDEGGCMATIEDLIYVIQGQKIKVCSITDLRVVEEITLPRKESWWSHCPPVCHEDSIYFVWWEEPGWICKFNRRTKEFKKLTSLFV</sequence>
<keyword evidence="1" id="KW-0880">Kelch repeat</keyword>
<proteinExistence type="predicted"/>
<dbReference type="PANTHER" id="PTHR46344">
    <property type="entry name" value="OS02G0202900 PROTEIN"/>
    <property type="match status" value="1"/>
</dbReference>
<dbReference type="InterPro" id="IPR015915">
    <property type="entry name" value="Kelch-typ_b-propeller"/>
</dbReference>
<evidence type="ECO:0000313" key="4">
    <source>
        <dbReference type="Proteomes" id="UP000187209"/>
    </source>
</evidence>
<reference evidence="3 4" key="1">
    <citation type="submission" date="2016-11" db="EMBL/GenBank/DDBJ databases">
        <title>The macronuclear genome of Stentor coeruleus: a giant cell with tiny introns.</title>
        <authorList>
            <person name="Slabodnick M."/>
            <person name="Ruby J.G."/>
            <person name="Reiff S.B."/>
            <person name="Swart E.C."/>
            <person name="Gosai S."/>
            <person name="Prabakaran S."/>
            <person name="Witkowska E."/>
            <person name="Larue G.E."/>
            <person name="Fisher S."/>
            <person name="Freeman R.M."/>
            <person name="Gunawardena J."/>
            <person name="Chu W."/>
            <person name="Stover N.A."/>
            <person name="Gregory B.D."/>
            <person name="Nowacki M."/>
            <person name="Derisi J."/>
            <person name="Roy S.W."/>
            <person name="Marshall W.F."/>
            <person name="Sood P."/>
        </authorList>
    </citation>
    <scope>NUCLEOTIDE SEQUENCE [LARGE SCALE GENOMIC DNA]</scope>
    <source>
        <strain evidence="3">WM001</strain>
    </source>
</reference>
<dbReference type="Gene3D" id="2.120.10.80">
    <property type="entry name" value="Kelch-type beta propeller"/>
    <property type="match status" value="1"/>
</dbReference>
<evidence type="ECO:0008006" key="5">
    <source>
        <dbReference type="Google" id="ProtNLM"/>
    </source>
</evidence>
<comment type="caution">
    <text evidence="3">The sequence shown here is derived from an EMBL/GenBank/DDBJ whole genome shotgun (WGS) entry which is preliminary data.</text>
</comment>
<name>A0A1R2CR58_9CILI</name>
<evidence type="ECO:0000256" key="1">
    <source>
        <dbReference type="ARBA" id="ARBA00022441"/>
    </source>
</evidence>